<dbReference type="OrthoDB" id="2942794at2"/>
<evidence type="ECO:0000313" key="1">
    <source>
        <dbReference type="EMBL" id="SDO70282.1"/>
    </source>
</evidence>
<gene>
    <name evidence="1" type="ORF">SAMN05421677_10787</name>
</gene>
<name>A0A1H0LPZ0_HALAD</name>
<sequence length="84" mass="9793">MDGIMNLLHYILSNKKTLIYTTFIQEEYYKAASKLSADGVKYRVATVSNTPSVGSPDHRYDYSVEFKFYVRKIERHRAEEAIHS</sequence>
<proteinExistence type="predicted"/>
<dbReference type="RefSeq" id="WP_089652157.1">
    <property type="nucleotide sequence ID" value="NZ_FNIZ01000007.1"/>
</dbReference>
<dbReference type="AlphaFoldDB" id="A0A1H0LPZ0"/>
<protein>
    <submittedName>
        <fullName evidence="1">Uncharacterized protein</fullName>
    </submittedName>
</protein>
<dbReference type="EMBL" id="FNIZ01000007">
    <property type="protein sequence ID" value="SDO70282.1"/>
    <property type="molecule type" value="Genomic_DNA"/>
</dbReference>
<organism evidence="1 2">
    <name type="scientific">Halobacillus aidingensis</name>
    <dbReference type="NCBI Taxonomy" id="240303"/>
    <lineage>
        <taxon>Bacteria</taxon>
        <taxon>Bacillati</taxon>
        <taxon>Bacillota</taxon>
        <taxon>Bacilli</taxon>
        <taxon>Bacillales</taxon>
        <taxon>Bacillaceae</taxon>
        <taxon>Halobacillus</taxon>
    </lineage>
</organism>
<accession>A0A1H0LPZ0</accession>
<dbReference type="STRING" id="240303.SAMN05421677_10787"/>
<evidence type="ECO:0000313" key="2">
    <source>
        <dbReference type="Proteomes" id="UP000198860"/>
    </source>
</evidence>
<dbReference type="Proteomes" id="UP000198860">
    <property type="component" value="Unassembled WGS sequence"/>
</dbReference>
<keyword evidence="2" id="KW-1185">Reference proteome</keyword>
<reference evidence="2" key="1">
    <citation type="submission" date="2016-10" db="EMBL/GenBank/DDBJ databases">
        <authorList>
            <person name="Varghese N."/>
            <person name="Submissions S."/>
        </authorList>
    </citation>
    <scope>NUCLEOTIDE SEQUENCE [LARGE SCALE GENOMIC DNA]</scope>
    <source>
        <strain evidence="2">CGMCC 1.3703</strain>
    </source>
</reference>